<feature type="transmembrane region" description="Helical" evidence="1">
    <location>
        <begin position="96"/>
        <end position="121"/>
    </location>
</feature>
<organism evidence="2">
    <name type="scientific">Zea mays</name>
    <name type="common">Maize</name>
    <dbReference type="NCBI Taxonomy" id="4577"/>
    <lineage>
        <taxon>Eukaryota</taxon>
        <taxon>Viridiplantae</taxon>
        <taxon>Streptophyta</taxon>
        <taxon>Embryophyta</taxon>
        <taxon>Tracheophyta</taxon>
        <taxon>Spermatophyta</taxon>
        <taxon>Magnoliopsida</taxon>
        <taxon>Liliopsida</taxon>
        <taxon>Poales</taxon>
        <taxon>Poaceae</taxon>
        <taxon>PACMAD clade</taxon>
        <taxon>Panicoideae</taxon>
        <taxon>Andropogonodae</taxon>
        <taxon>Andropogoneae</taxon>
        <taxon>Tripsacinae</taxon>
        <taxon>Zea</taxon>
    </lineage>
</organism>
<evidence type="ECO:0000313" key="2">
    <source>
        <dbReference type="EMBL" id="ACF84795.1"/>
    </source>
</evidence>
<proteinExistence type="evidence at transcript level"/>
<feature type="transmembrane region" description="Helical" evidence="1">
    <location>
        <begin position="21"/>
        <end position="42"/>
    </location>
</feature>
<reference evidence="2" key="1">
    <citation type="journal article" date="2009" name="PLoS Genet.">
        <title>Sequencing, mapping, and analysis of 27,455 maize full-length cDNAs.</title>
        <authorList>
            <person name="Soderlund C."/>
            <person name="Descour A."/>
            <person name="Kudrna D."/>
            <person name="Bomhoff M."/>
            <person name="Boyd L."/>
            <person name="Currie J."/>
            <person name="Angelova A."/>
            <person name="Collura K."/>
            <person name="Wissotski M."/>
            <person name="Ashley E."/>
            <person name="Morrow D."/>
            <person name="Fernandes J."/>
            <person name="Walbot V."/>
            <person name="Yu Y."/>
        </authorList>
    </citation>
    <scope>NUCLEOTIDE SEQUENCE</scope>
    <source>
        <strain evidence="2">B73</strain>
    </source>
</reference>
<keyword evidence="1" id="KW-0472">Membrane</keyword>
<protein>
    <submittedName>
        <fullName evidence="2">Uncharacterized protein</fullName>
    </submittedName>
</protein>
<name>B4FRQ2_MAIZE</name>
<dbReference type="AlphaFoldDB" id="B4FRQ2"/>
<keyword evidence="1" id="KW-1133">Transmembrane helix</keyword>
<keyword evidence="1" id="KW-0812">Transmembrane</keyword>
<evidence type="ECO:0000256" key="1">
    <source>
        <dbReference type="SAM" id="Phobius"/>
    </source>
</evidence>
<accession>B4FRQ2</accession>
<sequence>MGKRCVRRGYLRLNGDEHEGPVFFLLCLGHMGRGLFPLAFAVSGPMPFLPAAVAEGSWRRPATARVASARVLAGLAVTGRRAGAATTASTSSVLPAAAQATATTGTFLLAAGLATCLPIFFAEQQSAHTVRDLLRLAALFEHAQPPDDVLDRSRVQIEEHLERDGGLRQPIRYHLQKLLYHLDIGDIVAEDAKVDGERRDADPEFGNGLPILEGERAELATELLRAGVARAAITDPQYLDSVPRLLHGPLATERPPHFGGNRAQETRHCLAVLLVLILIRVLIDADVDSVPDAKRLVVHFHHQRPLRVVCSREHRPRDVGG</sequence>
<dbReference type="EMBL" id="BT039790">
    <property type="protein sequence ID" value="ACF84795.1"/>
    <property type="molecule type" value="mRNA"/>
</dbReference>